<dbReference type="AlphaFoldDB" id="A0A8K1FGI1"/>
<keyword evidence="1" id="KW-0472">Membrane</keyword>
<protein>
    <submittedName>
        <fullName evidence="2">Uncharacterized protein</fullName>
    </submittedName>
</protein>
<organism evidence="2 3">
    <name type="scientific">Pythium oligandrum</name>
    <name type="common">Mycoparasitic fungus</name>
    <dbReference type="NCBI Taxonomy" id="41045"/>
    <lineage>
        <taxon>Eukaryota</taxon>
        <taxon>Sar</taxon>
        <taxon>Stramenopiles</taxon>
        <taxon>Oomycota</taxon>
        <taxon>Peronosporomycetes</taxon>
        <taxon>Pythiales</taxon>
        <taxon>Pythiaceae</taxon>
        <taxon>Pythium</taxon>
    </lineage>
</organism>
<dbReference type="PANTHER" id="PTHR35895">
    <property type="entry name" value="CHROMOSOME 16, WHOLE GENOME SHOTGUN SEQUENCE"/>
    <property type="match status" value="1"/>
</dbReference>
<accession>A0A8K1FGI1</accession>
<keyword evidence="1" id="KW-1133">Transmembrane helix</keyword>
<dbReference type="OrthoDB" id="10039566at2759"/>
<dbReference type="EMBL" id="SPLM01000111">
    <property type="protein sequence ID" value="TMW58727.1"/>
    <property type="molecule type" value="Genomic_DNA"/>
</dbReference>
<dbReference type="PANTHER" id="PTHR35895:SF1">
    <property type="entry name" value="LIPID-BINDING SERUM GLYCOPROTEIN C-TERMINAL DOMAIN-CONTAINING PROTEIN"/>
    <property type="match status" value="1"/>
</dbReference>
<keyword evidence="1" id="KW-0812">Transmembrane</keyword>
<feature type="transmembrane region" description="Helical" evidence="1">
    <location>
        <begin position="32"/>
        <end position="50"/>
    </location>
</feature>
<dbReference type="InterPro" id="IPR022185">
    <property type="entry name" value="DUF3712"/>
</dbReference>
<reference evidence="2" key="1">
    <citation type="submission" date="2019-03" db="EMBL/GenBank/DDBJ databases">
        <title>Long read genome sequence of the mycoparasitic Pythium oligandrum ATCC 38472 isolated from sugarbeet rhizosphere.</title>
        <authorList>
            <person name="Gaulin E."/>
        </authorList>
    </citation>
    <scope>NUCLEOTIDE SEQUENCE</scope>
    <source>
        <strain evidence="2">ATCC 38472_TT</strain>
    </source>
</reference>
<evidence type="ECO:0000313" key="3">
    <source>
        <dbReference type="Proteomes" id="UP000794436"/>
    </source>
</evidence>
<dbReference type="Proteomes" id="UP000794436">
    <property type="component" value="Unassembled WGS sequence"/>
</dbReference>
<evidence type="ECO:0000313" key="2">
    <source>
        <dbReference type="EMBL" id="TMW58727.1"/>
    </source>
</evidence>
<gene>
    <name evidence="2" type="ORF">Poli38472_010286</name>
</gene>
<evidence type="ECO:0000256" key="1">
    <source>
        <dbReference type="SAM" id="Phobius"/>
    </source>
</evidence>
<name>A0A8K1FGI1_PYTOL</name>
<sequence length="1138" mass="123323">MDKDHEVEEPLLPVGASPVKRRAPWHQRHRKALLVLGGVSAVLLVALVIVQTQIHRIATNAIAATEMSIQRMELTQPLAHSLTLSLALLIQSPSFFTAELAATNFTIRYQEGVVGVFAAPSMTVKQGRNLQQFANTSLEIANRTTWDAFARDLMQNPALTYEINGQLALRVKILGGLIHLSASDIALVKTMSSDGMNGLKQMEIADIQMTNSTQKQVIATIKTCLYNPSVIVLRPVGRICMNAHYPRIGSASHVASLLTNGVADIAVDRNSASHPYCASRSTDKKDMRSGYNLLELTGEMLSTNPEAISALISKYLSNTPADLEVVPCHPQATTVDIFNIAMQDLKIPTILPPRVEPLVGKMFFQSIRLDAPRKEDENDVLGLSTGVTVEASSPLGPNSALMLKEIHMTVGLYAVHEQHELFLGNLTTLKVDITNGKLVETSNISVDCVAQLKFDSHGKPFGSFVRESVVQNEVKLHLKGSMNVIAKGALGHLSLTGLPLDVATQLQGMDNLQRVTIDEFELPGKAVKPRGEALSTKISIWNPSLFSVSIGVVTMQLNLAEGSSSDRYLGELTGNMVLHPGKNKLHMKGELKPHLDAQGRVSDGVAQFFSKYLRGDESRVSVIIQGVQYPDCTWMNDALVGLVITTPFPGVAPGFQLISNLQMRELDVSLAPRPANIGSPASNTVMKVRTDLTATVKMPDTISIPISIANVSVNLRLEDEGMSVMGALTSDREVCEFDQAKDGYFRLDMHKFYPISFNHPSEAGAMASFVKYLLTQSGNVTLRLVSHADADEGAFPYVNTRMGMLPLLDIPIIGAPQLPAMNSFRDPPIKILKVDILGGSDSAMYLMMEFEIRNPSVVKTALGALSLEVFSSQAKMGTATIADFKLECCGKATVLKGTFLFQPAPTDRLASSKFLSNFVCGYFTNGTAQEISIAGTKESTPLDLLQPALAALEMPTQLPTLADLFPSTPTLVTSSLLYTPSIIHLDRIPTSLMLQNPFSENITVIGVDLLLYPCEVQAKVNDTLVCHSYYSVPLARFAPEKFDPIFIPANSDGCHSCCQGANCEKKTAPLCPNASIGQCMTANVQGLISAEAIAAIFHTATTGLLMKVNGTIEAAIGAYNSELFYRQEGLLVTMAKIW</sequence>
<keyword evidence="3" id="KW-1185">Reference proteome</keyword>
<comment type="caution">
    <text evidence="2">The sequence shown here is derived from an EMBL/GenBank/DDBJ whole genome shotgun (WGS) entry which is preliminary data.</text>
</comment>
<dbReference type="GO" id="GO:0016020">
    <property type="term" value="C:membrane"/>
    <property type="evidence" value="ECO:0007669"/>
    <property type="project" value="TreeGrafter"/>
</dbReference>
<dbReference type="Pfam" id="PF12505">
    <property type="entry name" value="DUF3712"/>
    <property type="match status" value="2"/>
</dbReference>
<dbReference type="InterPro" id="IPR046368">
    <property type="entry name" value="Tag1"/>
</dbReference>
<proteinExistence type="predicted"/>